<dbReference type="InterPro" id="IPR004136">
    <property type="entry name" value="NMO"/>
</dbReference>
<proteinExistence type="predicted"/>
<keyword evidence="2" id="KW-0288">FMN</keyword>
<dbReference type="OrthoDB" id="9778912at2"/>
<evidence type="ECO:0000256" key="1">
    <source>
        <dbReference type="ARBA" id="ARBA00022630"/>
    </source>
</evidence>
<dbReference type="PANTHER" id="PTHR32332">
    <property type="entry name" value="2-NITROPROPANE DIOXYGENASE"/>
    <property type="match status" value="1"/>
</dbReference>
<dbReference type="KEGG" id="sact:DMT42_01825"/>
<name>A0A2U9PCT6_STRAS</name>
<dbReference type="CDD" id="cd04730">
    <property type="entry name" value="NPD_like"/>
    <property type="match status" value="1"/>
</dbReference>
<dbReference type="Gene3D" id="3.20.20.70">
    <property type="entry name" value="Aldolase class I"/>
    <property type="match status" value="1"/>
</dbReference>
<gene>
    <name evidence="4" type="ORF">DMT42_01825</name>
</gene>
<keyword evidence="3" id="KW-0560">Oxidoreductase</keyword>
<dbReference type="AlphaFoldDB" id="A0A2U9PCT6"/>
<evidence type="ECO:0000256" key="2">
    <source>
        <dbReference type="ARBA" id="ARBA00022643"/>
    </source>
</evidence>
<keyword evidence="5" id="KW-1185">Reference proteome</keyword>
<organism evidence="4 5">
    <name type="scientific">Streptomyces actuosus</name>
    <dbReference type="NCBI Taxonomy" id="1885"/>
    <lineage>
        <taxon>Bacteria</taxon>
        <taxon>Bacillati</taxon>
        <taxon>Actinomycetota</taxon>
        <taxon>Actinomycetes</taxon>
        <taxon>Kitasatosporales</taxon>
        <taxon>Streptomycetaceae</taxon>
        <taxon>Streptomyces</taxon>
    </lineage>
</organism>
<evidence type="ECO:0000256" key="3">
    <source>
        <dbReference type="ARBA" id="ARBA00023002"/>
    </source>
</evidence>
<dbReference type="EMBL" id="CP029788">
    <property type="protein sequence ID" value="AWT47393.1"/>
    <property type="molecule type" value="Genomic_DNA"/>
</dbReference>
<accession>A0A2U9PCT6</accession>
<dbReference type="InterPro" id="IPR013785">
    <property type="entry name" value="Aldolase_TIM"/>
</dbReference>
<dbReference type="Pfam" id="PF03060">
    <property type="entry name" value="NMO"/>
    <property type="match status" value="2"/>
</dbReference>
<keyword evidence="1" id="KW-0285">Flavoprotein</keyword>
<sequence length="344" mass="35809">MRQEDGATAAWRRRCERRTVLRTPVCDVLGIDVPIVQGPLGGPWQQGTDLPAAVSEAGGLGSVPTTMRTAAQVRDDVARLRRLTERPFAVNMTRRPFDPEVFDAVLAVRPPVFSLALGDPGDLVGRVHDAGAVFVQQVTTVEQARRAAEAGVDVIIAQGTEAGGFSGQVGTMVLVPQVVAAVAPLPVLASGGIADGRGTAAALVLGAQGVSIGTRFLASAECAVPEEWKAAIGAADSQDAVKVSFAHHVLPPPTEGGYDTVPRSLRTRFVDAWNTRQEAAAESAGTLREQVMAAMSDGTTHRLLPLTGQSAGLVADVAPAGDIVRRLAGEAEEILRAASRIGQA</sequence>
<dbReference type="GO" id="GO:0018580">
    <property type="term" value="F:nitronate monooxygenase activity"/>
    <property type="evidence" value="ECO:0007669"/>
    <property type="project" value="InterPro"/>
</dbReference>
<reference evidence="4 5" key="1">
    <citation type="submission" date="2018-06" db="EMBL/GenBank/DDBJ databases">
        <title>The complete genome sequence of a nosiheptide producer Streptomyces actuosus ATCC 25421: deducing the ability of producing a new class III lantibiotics.</title>
        <authorList>
            <person name="Liu W."/>
            <person name="Sun F."/>
            <person name="Hu Y."/>
        </authorList>
    </citation>
    <scope>NUCLEOTIDE SEQUENCE [LARGE SCALE GENOMIC DNA]</scope>
    <source>
        <strain evidence="4 5">ATCC 25421</strain>
    </source>
</reference>
<evidence type="ECO:0000313" key="4">
    <source>
        <dbReference type="EMBL" id="AWT47393.1"/>
    </source>
</evidence>
<dbReference type="Proteomes" id="UP000247634">
    <property type="component" value="Chromosome"/>
</dbReference>
<keyword evidence="4" id="KW-0503">Monooxygenase</keyword>
<dbReference type="SUPFAM" id="SSF51412">
    <property type="entry name" value="Inosine monophosphate dehydrogenase (IMPDH)"/>
    <property type="match status" value="1"/>
</dbReference>
<protein>
    <submittedName>
        <fullName evidence="4">Nitronate monooxygenase</fullName>
    </submittedName>
</protein>
<evidence type="ECO:0000313" key="5">
    <source>
        <dbReference type="Proteomes" id="UP000247634"/>
    </source>
</evidence>